<keyword evidence="3" id="KW-1185">Reference proteome</keyword>
<accession>A0ABW0P1Y6</accession>
<feature type="domain" description="BBC1/AIM3 cysteine proteinase-fold" evidence="1">
    <location>
        <begin position="9"/>
        <end position="133"/>
    </location>
</feature>
<evidence type="ECO:0000259" key="1">
    <source>
        <dbReference type="Pfam" id="PF25459"/>
    </source>
</evidence>
<dbReference type="Proteomes" id="UP001596060">
    <property type="component" value="Unassembled WGS sequence"/>
</dbReference>
<gene>
    <name evidence="2" type="ORF">ACFPN9_12685</name>
</gene>
<proteinExistence type="predicted"/>
<dbReference type="InterPro" id="IPR057402">
    <property type="entry name" value="AIM3_BBC1_C"/>
</dbReference>
<protein>
    <recommendedName>
        <fullName evidence="1">BBC1/AIM3 cysteine proteinase-fold domain-containing protein</fullName>
    </recommendedName>
</protein>
<dbReference type="Pfam" id="PF25459">
    <property type="entry name" value="AIM3_BBC1_C"/>
    <property type="match status" value="1"/>
</dbReference>
<sequence length="189" mass="21157">MVFNPQLNARIVAWLRQRPLGVRHGNGECWTLAEDALLAQRARTSRQLTRRFSARADYVWGEEVRSATEIAAGDIIQMRGYSVRSTVTTRDLLSGPAGRVGMPWVMSRPHHTAIVLGIVIPGRLVEVIEQNVPMPGSTRADRLVQINRFALVSCETPPERRFSDAGDPETVSTRYEVLGGRVWVYHPQA</sequence>
<dbReference type="EMBL" id="JBHSLU010000035">
    <property type="protein sequence ID" value="MFC5506113.1"/>
    <property type="molecule type" value="Genomic_DNA"/>
</dbReference>
<dbReference type="RefSeq" id="WP_066717106.1">
    <property type="nucleotide sequence ID" value="NZ_JBHSLU010000035.1"/>
</dbReference>
<comment type="caution">
    <text evidence="2">The sequence shown here is derived from an EMBL/GenBank/DDBJ whole genome shotgun (WGS) entry which is preliminary data.</text>
</comment>
<evidence type="ECO:0000313" key="2">
    <source>
        <dbReference type="EMBL" id="MFC5506113.1"/>
    </source>
</evidence>
<name>A0ABW0P1Y6_9HYPH</name>
<organism evidence="2 3">
    <name type="scientific">Bosea massiliensis</name>
    <dbReference type="NCBI Taxonomy" id="151419"/>
    <lineage>
        <taxon>Bacteria</taxon>
        <taxon>Pseudomonadati</taxon>
        <taxon>Pseudomonadota</taxon>
        <taxon>Alphaproteobacteria</taxon>
        <taxon>Hyphomicrobiales</taxon>
        <taxon>Boseaceae</taxon>
        <taxon>Bosea</taxon>
    </lineage>
</organism>
<evidence type="ECO:0000313" key="3">
    <source>
        <dbReference type="Proteomes" id="UP001596060"/>
    </source>
</evidence>
<reference evidence="3" key="1">
    <citation type="journal article" date="2019" name="Int. J. Syst. Evol. Microbiol.">
        <title>The Global Catalogue of Microorganisms (GCM) 10K type strain sequencing project: providing services to taxonomists for standard genome sequencing and annotation.</title>
        <authorList>
            <consortium name="The Broad Institute Genomics Platform"/>
            <consortium name="The Broad Institute Genome Sequencing Center for Infectious Disease"/>
            <person name="Wu L."/>
            <person name="Ma J."/>
        </authorList>
    </citation>
    <scope>NUCLEOTIDE SEQUENCE [LARGE SCALE GENOMIC DNA]</scope>
    <source>
        <strain evidence="3">CCUG 43117</strain>
    </source>
</reference>